<protein>
    <submittedName>
        <fullName evidence="1">Uncharacterized protein</fullName>
    </submittedName>
</protein>
<dbReference type="EMBL" id="KK852658">
    <property type="protein sequence ID" value="KDR19151.1"/>
    <property type="molecule type" value="Genomic_DNA"/>
</dbReference>
<dbReference type="Proteomes" id="UP000027135">
    <property type="component" value="Unassembled WGS sequence"/>
</dbReference>
<evidence type="ECO:0000313" key="2">
    <source>
        <dbReference type="Proteomes" id="UP000027135"/>
    </source>
</evidence>
<reference evidence="1 2" key="1">
    <citation type="journal article" date="2014" name="Nat. Commun.">
        <title>Molecular traces of alternative social organization in a termite genome.</title>
        <authorList>
            <person name="Terrapon N."/>
            <person name="Li C."/>
            <person name="Robertson H.M."/>
            <person name="Ji L."/>
            <person name="Meng X."/>
            <person name="Booth W."/>
            <person name="Chen Z."/>
            <person name="Childers C.P."/>
            <person name="Glastad K.M."/>
            <person name="Gokhale K."/>
            <person name="Gowin J."/>
            <person name="Gronenberg W."/>
            <person name="Hermansen R.A."/>
            <person name="Hu H."/>
            <person name="Hunt B.G."/>
            <person name="Huylmans A.K."/>
            <person name="Khalil S.M."/>
            <person name="Mitchell R.D."/>
            <person name="Munoz-Torres M.C."/>
            <person name="Mustard J.A."/>
            <person name="Pan H."/>
            <person name="Reese J.T."/>
            <person name="Scharf M.E."/>
            <person name="Sun F."/>
            <person name="Vogel H."/>
            <person name="Xiao J."/>
            <person name="Yang W."/>
            <person name="Yang Z."/>
            <person name="Yang Z."/>
            <person name="Zhou J."/>
            <person name="Zhu J."/>
            <person name="Brent C.S."/>
            <person name="Elsik C.G."/>
            <person name="Goodisman M.A."/>
            <person name="Liberles D.A."/>
            <person name="Roe R.M."/>
            <person name="Vargo E.L."/>
            <person name="Vilcinskas A."/>
            <person name="Wang J."/>
            <person name="Bornberg-Bauer E."/>
            <person name="Korb J."/>
            <person name="Zhang G."/>
            <person name="Liebig J."/>
        </authorList>
    </citation>
    <scope>NUCLEOTIDE SEQUENCE [LARGE SCALE GENOMIC DNA]</scope>
    <source>
        <tissue evidence="1">Whole organism</tissue>
    </source>
</reference>
<dbReference type="AlphaFoldDB" id="A0A067RG15"/>
<name>A0A067RG15_ZOONE</name>
<organism evidence="1 2">
    <name type="scientific">Zootermopsis nevadensis</name>
    <name type="common">Dampwood termite</name>
    <dbReference type="NCBI Taxonomy" id="136037"/>
    <lineage>
        <taxon>Eukaryota</taxon>
        <taxon>Metazoa</taxon>
        <taxon>Ecdysozoa</taxon>
        <taxon>Arthropoda</taxon>
        <taxon>Hexapoda</taxon>
        <taxon>Insecta</taxon>
        <taxon>Pterygota</taxon>
        <taxon>Neoptera</taxon>
        <taxon>Polyneoptera</taxon>
        <taxon>Dictyoptera</taxon>
        <taxon>Blattodea</taxon>
        <taxon>Blattoidea</taxon>
        <taxon>Termitoidae</taxon>
        <taxon>Termopsidae</taxon>
        <taxon>Zootermopsis</taxon>
    </lineage>
</organism>
<dbReference type="InParanoid" id="A0A067RG15"/>
<evidence type="ECO:0000313" key="1">
    <source>
        <dbReference type="EMBL" id="KDR19151.1"/>
    </source>
</evidence>
<keyword evidence="2" id="KW-1185">Reference proteome</keyword>
<sequence length="112" mass="13438">MLYTNNIINSKIRENTAIQVATTKKTCWLYKCIRKRKKNISSFLNNSDIFRMLLQRIRQTAHNRIIRSENNCNIRGIFLTKCNTDTIQWQLNNDHGQRNRSTPCYRLFQRQS</sequence>
<proteinExistence type="predicted"/>
<gene>
    <name evidence="1" type="ORF">L798_07042</name>
</gene>
<accession>A0A067RG15</accession>